<dbReference type="RefSeq" id="WP_379719084.1">
    <property type="nucleotide sequence ID" value="NZ_JBHSMS010000026.1"/>
</dbReference>
<evidence type="ECO:0000313" key="2">
    <source>
        <dbReference type="Proteomes" id="UP001596031"/>
    </source>
</evidence>
<gene>
    <name evidence="1" type="ORF">ACFPOU_07675</name>
</gene>
<sequence>MYSIHQLSHTQICVMKVGVEDTLPEAVRFARQYHGLKKPDVTLTIEIEGTGVPVFSFSNRRIMGDFTKQRWDGPKGNDAIECGEDRFDATLYILSMPYEQVIAIKDDHDSSDQIGQAHVNWAGPHRVEIVDSMCDFFGVSKLAEISREHFTFVVGCRQQEIADHRRAEQLRQQPPKRIQTPEEAARDLVAALANLSAADPALAQAQLNAAIARSRQIIGTAAEHGWDVAAVAAQDADDAADEMSSPGTRH</sequence>
<proteinExistence type="predicted"/>
<protein>
    <submittedName>
        <fullName evidence="1">Uncharacterized protein</fullName>
    </submittedName>
</protein>
<organism evidence="1 2">
    <name type="scientific">Massilia jejuensis</name>
    <dbReference type="NCBI Taxonomy" id="648894"/>
    <lineage>
        <taxon>Bacteria</taxon>
        <taxon>Pseudomonadati</taxon>
        <taxon>Pseudomonadota</taxon>
        <taxon>Betaproteobacteria</taxon>
        <taxon>Burkholderiales</taxon>
        <taxon>Oxalobacteraceae</taxon>
        <taxon>Telluria group</taxon>
        <taxon>Massilia</taxon>
    </lineage>
</organism>
<name>A0ABW0PGJ6_9BURK</name>
<dbReference type="Proteomes" id="UP001596031">
    <property type="component" value="Unassembled WGS sequence"/>
</dbReference>
<reference evidence="2" key="1">
    <citation type="journal article" date="2019" name="Int. J. Syst. Evol. Microbiol.">
        <title>The Global Catalogue of Microorganisms (GCM) 10K type strain sequencing project: providing services to taxonomists for standard genome sequencing and annotation.</title>
        <authorList>
            <consortium name="The Broad Institute Genomics Platform"/>
            <consortium name="The Broad Institute Genome Sequencing Center for Infectious Disease"/>
            <person name="Wu L."/>
            <person name="Ma J."/>
        </authorList>
    </citation>
    <scope>NUCLEOTIDE SEQUENCE [LARGE SCALE GENOMIC DNA]</scope>
    <source>
        <strain evidence="2">CCUG 38813</strain>
    </source>
</reference>
<evidence type="ECO:0000313" key="1">
    <source>
        <dbReference type="EMBL" id="MFC5511002.1"/>
    </source>
</evidence>
<keyword evidence="2" id="KW-1185">Reference proteome</keyword>
<accession>A0ABW0PGJ6</accession>
<comment type="caution">
    <text evidence="1">The sequence shown here is derived from an EMBL/GenBank/DDBJ whole genome shotgun (WGS) entry which is preliminary data.</text>
</comment>
<dbReference type="EMBL" id="JBHSMS010000026">
    <property type="protein sequence ID" value="MFC5511002.1"/>
    <property type="molecule type" value="Genomic_DNA"/>
</dbReference>